<dbReference type="SUPFAM" id="SSF46689">
    <property type="entry name" value="Homeodomain-like"/>
    <property type="match status" value="1"/>
</dbReference>
<dbReference type="EMBL" id="JADIJS010000001">
    <property type="protein sequence ID" value="MBO1039767.1"/>
    <property type="molecule type" value="Genomic_DNA"/>
</dbReference>
<dbReference type="PROSITE" id="PS50977">
    <property type="entry name" value="HTH_TETR_2"/>
    <property type="match status" value="1"/>
</dbReference>
<accession>A0ABS3K070</accession>
<dbReference type="PANTHER" id="PTHR30055">
    <property type="entry name" value="HTH-TYPE TRANSCRIPTIONAL REGULATOR RUTR"/>
    <property type="match status" value="1"/>
</dbReference>
<dbReference type="Gene3D" id="1.10.357.10">
    <property type="entry name" value="Tetracycline Repressor, domain 2"/>
    <property type="match status" value="1"/>
</dbReference>
<dbReference type="Pfam" id="PF00440">
    <property type="entry name" value="TetR_N"/>
    <property type="match status" value="1"/>
</dbReference>
<sequence length="218" mass="24173">MKQNSDTETETETIGATILRRTPSQSRAQQKIRRITECATALIAAKGSDSLKMSEIAQQAGISIGALYQYFPDKSALIRYLFESCNAQSRQCIEDGLAAANSVEELIVAFNALIDEYLALMRLEPAMRDIWSATQTDKSLSKLEIAESRQNGQLLADTIRRIAPGKVSAQLDETAFLLMHFGETTMRIAVDVSENESNALIEAYKRMATRSLRDLMAD</sequence>
<evidence type="ECO:0000313" key="6">
    <source>
        <dbReference type="EMBL" id="MBO1039767.1"/>
    </source>
</evidence>
<dbReference type="InterPro" id="IPR041674">
    <property type="entry name" value="TetR_C_22"/>
</dbReference>
<proteinExistence type="predicted"/>
<keyword evidence="2 4" id="KW-0238">DNA-binding</keyword>
<dbReference type="Pfam" id="PF17928">
    <property type="entry name" value="TetR_C_22"/>
    <property type="match status" value="1"/>
</dbReference>
<keyword evidence="7" id="KW-1185">Reference proteome</keyword>
<dbReference type="Proteomes" id="UP000718278">
    <property type="component" value="Unassembled WGS sequence"/>
</dbReference>
<feature type="domain" description="HTH tetR-type" evidence="5">
    <location>
        <begin position="29"/>
        <end position="89"/>
    </location>
</feature>
<evidence type="ECO:0000256" key="2">
    <source>
        <dbReference type="ARBA" id="ARBA00023125"/>
    </source>
</evidence>
<evidence type="ECO:0000256" key="4">
    <source>
        <dbReference type="PROSITE-ProRule" id="PRU00335"/>
    </source>
</evidence>
<dbReference type="InterPro" id="IPR001647">
    <property type="entry name" value="HTH_TetR"/>
</dbReference>
<dbReference type="RefSeq" id="WP_207488337.1">
    <property type="nucleotide sequence ID" value="NZ_JADIJS010000001.1"/>
</dbReference>
<reference evidence="6 7" key="1">
    <citation type="submission" date="2020-10" db="EMBL/GenBank/DDBJ databases">
        <title>Genomic characterization of underground lake bacteria from Wind Cave National Park: Insight into the archetypical LuxI/LuxR and identification of LuxR solos.</title>
        <authorList>
            <person name="Wengert P.C."/>
            <person name="Savka M.A."/>
        </authorList>
    </citation>
    <scope>NUCLEOTIDE SEQUENCE [LARGE SCALE GENOMIC DNA]</scope>
    <source>
        <strain evidence="6 7">SD316</strain>
    </source>
</reference>
<organism evidence="6 7">
    <name type="scientific">Brucella pituitosa</name>
    <dbReference type="NCBI Taxonomy" id="571256"/>
    <lineage>
        <taxon>Bacteria</taxon>
        <taxon>Pseudomonadati</taxon>
        <taxon>Pseudomonadota</taxon>
        <taxon>Alphaproteobacteria</taxon>
        <taxon>Hyphomicrobiales</taxon>
        <taxon>Brucellaceae</taxon>
        <taxon>Brucella/Ochrobactrum group</taxon>
        <taxon>Brucella</taxon>
    </lineage>
</organism>
<dbReference type="InterPro" id="IPR009057">
    <property type="entry name" value="Homeodomain-like_sf"/>
</dbReference>
<evidence type="ECO:0000256" key="3">
    <source>
        <dbReference type="ARBA" id="ARBA00023163"/>
    </source>
</evidence>
<dbReference type="InterPro" id="IPR050109">
    <property type="entry name" value="HTH-type_TetR-like_transc_reg"/>
</dbReference>
<gene>
    <name evidence="6" type="ORF">IPV26_08845</name>
</gene>
<name>A0ABS3K070_9HYPH</name>
<comment type="caution">
    <text evidence="6">The sequence shown here is derived from an EMBL/GenBank/DDBJ whole genome shotgun (WGS) entry which is preliminary data.</text>
</comment>
<protein>
    <submittedName>
        <fullName evidence="6">TetR family transcriptional regulator</fullName>
    </submittedName>
</protein>
<evidence type="ECO:0000256" key="1">
    <source>
        <dbReference type="ARBA" id="ARBA00023015"/>
    </source>
</evidence>
<feature type="DNA-binding region" description="H-T-H motif" evidence="4">
    <location>
        <begin position="52"/>
        <end position="71"/>
    </location>
</feature>
<dbReference type="PANTHER" id="PTHR30055:SF234">
    <property type="entry name" value="HTH-TYPE TRANSCRIPTIONAL REGULATOR BETI"/>
    <property type="match status" value="1"/>
</dbReference>
<dbReference type="PRINTS" id="PR00455">
    <property type="entry name" value="HTHTETR"/>
</dbReference>
<keyword evidence="1" id="KW-0805">Transcription regulation</keyword>
<keyword evidence="3" id="KW-0804">Transcription</keyword>
<evidence type="ECO:0000313" key="7">
    <source>
        <dbReference type="Proteomes" id="UP000718278"/>
    </source>
</evidence>
<evidence type="ECO:0000259" key="5">
    <source>
        <dbReference type="PROSITE" id="PS50977"/>
    </source>
</evidence>